<protein>
    <recommendedName>
        <fullName evidence="3">Polyketide cyclase / dehydrase and lipid transport</fullName>
    </recommendedName>
</protein>
<dbReference type="RefSeq" id="WP_112650006.1">
    <property type="nucleotide sequence ID" value="NZ_AP022314.1"/>
</dbReference>
<accession>A0AAD1GXD2</accession>
<organism evidence="1 2">
    <name type="scientific">Mycobacterium xenopi</name>
    <dbReference type="NCBI Taxonomy" id="1789"/>
    <lineage>
        <taxon>Bacteria</taxon>
        <taxon>Bacillati</taxon>
        <taxon>Actinomycetota</taxon>
        <taxon>Actinomycetes</taxon>
        <taxon>Mycobacteriales</taxon>
        <taxon>Mycobacteriaceae</taxon>
        <taxon>Mycobacterium</taxon>
    </lineage>
</organism>
<evidence type="ECO:0000313" key="1">
    <source>
        <dbReference type="EMBL" id="BBU20525.1"/>
    </source>
</evidence>
<evidence type="ECO:0008006" key="3">
    <source>
        <dbReference type="Google" id="ProtNLM"/>
    </source>
</evidence>
<dbReference type="EMBL" id="AP022314">
    <property type="protein sequence ID" value="BBU20525.1"/>
    <property type="molecule type" value="Genomic_DNA"/>
</dbReference>
<evidence type="ECO:0000313" key="2">
    <source>
        <dbReference type="Proteomes" id="UP000464624"/>
    </source>
</evidence>
<reference evidence="1 2" key="1">
    <citation type="submission" date="2019-12" db="EMBL/GenBank/DDBJ databases">
        <title>Complete genome sequence of Mycolicibacterium xenopi str. JCM15661T.</title>
        <authorList>
            <person name="Yoshida M."/>
            <person name="Fukano H."/>
            <person name="Asakura T."/>
            <person name="Hoshino Y."/>
        </authorList>
    </citation>
    <scope>NUCLEOTIDE SEQUENCE [LARGE SCALE GENOMIC DNA]</scope>
    <source>
        <strain evidence="1 2">JCM 15661T</strain>
    </source>
</reference>
<proteinExistence type="predicted"/>
<sequence>MQTIHVATILPTSADRVWQAMQSPATFLYVCRGLFGIPALQGRSGPLRPGEGGTAWLFAFHLIPAYRHTIEVREVNTETRTIRTHEHGGILTAWDHTLHVEPTDARSCRYSDTVAIDAGRATRLVAAIAVGIYRYRHRRWHKLVRQHLLPDGPACAAQTRSAAQIWSRCSVDQAFG</sequence>
<dbReference type="KEGG" id="mxe:MYXE_03140"/>
<dbReference type="AlphaFoldDB" id="A0AAD1GXD2"/>
<dbReference type="SUPFAM" id="SSF55961">
    <property type="entry name" value="Bet v1-like"/>
    <property type="match status" value="1"/>
</dbReference>
<dbReference type="InterPro" id="IPR023393">
    <property type="entry name" value="START-like_dom_sf"/>
</dbReference>
<dbReference type="Proteomes" id="UP000464624">
    <property type="component" value="Chromosome"/>
</dbReference>
<name>A0AAD1GXD2_MYCXE</name>
<dbReference type="Gene3D" id="3.30.530.20">
    <property type="match status" value="1"/>
</dbReference>
<gene>
    <name evidence="1" type="ORF">MYXE_03140</name>
</gene>